<evidence type="ECO:0000256" key="5">
    <source>
        <dbReference type="ARBA" id="ARBA00022989"/>
    </source>
</evidence>
<protein>
    <recommendedName>
        <fullName evidence="8">ABC transmembrane type-1 domain-containing protein</fullName>
    </recommendedName>
</protein>
<comment type="subcellular location">
    <subcellularLocation>
        <location evidence="1">Cell membrane</location>
        <topology evidence="1">Multi-pass membrane protein</topology>
    </subcellularLocation>
</comment>
<evidence type="ECO:0000256" key="2">
    <source>
        <dbReference type="ARBA" id="ARBA00022448"/>
    </source>
</evidence>
<sequence>VIQTGKSSSKRNGFLTAISEMPVVVKLALFWLVFIVTAAIYAQIDLLLNQALPLQDPFHQPFLFGDASPVEGPSADHVLGTDILSRDNLSRLIHGAWVSLIVAVTVVAFGIVFGGFIGAFVGYVRGRSETVVMAGLDVVLAFPPLVLLLALVSIYKVRNLTLIALVFGVLSIPTYVRIARASTLGIASREFIQAAEAIGTKRRSILFREIIPNIMPALLAYALISAGFVIVIEGTLSYLGLSVQIPQPTWGNMINEGRRDIRRTILPIFWPGLFLTLTVVSLNMLGDWVQQRVAVRSSAL</sequence>
<evidence type="ECO:0000256" key="1">
    <source>
        <dbReference type="ARBA" id="ARBA00004651"/>
    </source>
</evidence>
<dbReference type="SUPFAM" id="SSF161098">
    <property type="entry name" value="MetI-like"/>
    <property type="match status" value="1"/>
</dbReference>
<feature type="transmembrane region" description="Helical" evidence="7">
    <location>
        <begin position="21"/>
        <end position="44"/>
    </location>
</feature>
<evidence type="ECO:0000259" key="8">
    <source>
        <dbReference type="PROSITE" id="PS50928"/>
    </source>
</evidence>
<keyword evidence="2" id="KW-0813">Transport</keyword>
<keyword evidence="5 7" id="KW-1133">Transmembrane helix</keyword>
<dbReference type="GO" id="GO:0055085">
    <property type="term" value="P:transmembrane transport"/>
    <property type="evidence" value="ECO:0007669"/>
    <property type="project" value="InterPro"/>
</dbReference>
<dbReference type="GO" id="GO:0005886">
    <property type="term" value="C:plasma membrane"/>
    <property type="evidence" value="ECO:0007669"/>
    <property type="project" value="UniProtKB-SubCell"/>
</dbReference>
<dbReference type="Pfam" id="PF00528">
    <property type="entry name" value="BPD_transp_1"/>
    <property type="match status" value="1"/>
</dbReference>
<dbReference type="CDD" id="cd06261">
    <property type="entry name" value="TM_PBP2"/>
    <property type="match status" value="1"/>
</dbReference>
<proteinExistence type="predicted"/>
<feature type="transmembrane region" description="Helical" evidence="7">
    <location>
        <begin position="210"/>
        <end position="232"/>
    </location>
</feature>
<feature type="domain" description="ABC transmembrane type-1" evidence="8">
    <location>
        <begin position="96"/>
        <end position="286"/>
    </location>
</feature>
<evidence type="ECO:0000256" key="6">
    <source>
        <dbReference type="ARBA" id="ARBA00023136"/>
    </source>
</evidence>
<dbReference type="PROSITE" id="PS50928">
    <property type="entry name" value="ABC_TM1"/>
    <property type="match status" value="1"/>
</dbReference>
<dbReference type="InterPro" id="IPR035906">
    <property type="entry name" value="MetI-like_sf"/>
</dbReference>
<organism evidence="9">
    <name type="scientific">marine metagenome</name>
    <dbReference type="NCBI Taxonomy" id="408172"/>
    <lineage>
        <taxon>unclassified sequences</taxon>
        <taxon>metagenomes</taxon>
        <taxon>ecological metagenomes</taxon>
    </lineage>
</organism>
<feature type="transmembrane region" description="Helical" evidence="7">
    <location>
        <begin position="96"/>
        <end position="124"/>
    </location>
</feature>
<evidence type="ECO:0000256" key="4">
    <source>
        <dbReference type="ARBA" id="ARBA00022692"/>
    </source>
</evidence>
<feature type="transmembrane region" description="Helical" evidence="7">
    <location>
        <begin position="268"/>
        <end position="286"/>
    </location>
</feature>
<dbReference type="AlphaFoldDB" id="A0A381PSP6"/>
<dbReference type="PANTHER" id="PTHR43386:SF25">
    <property type="entry name" value="PEPTIDE ABC TRANSPORTER PERMEASE PROTEIN"/>
    <property type="match status" value="1"/>
</dbReference>
<keyword evidence="3" id="KW-1003">Cell membrane</keyword>
<dbReference type="InterPro" id="IPR050366">
    <property type="entry name" value="BP-dependent_transpt_permease"/>
</dbReference>
<name>A0A381PSP6_9ZZZZ</name>
<evidence type="ECO:0000256" key="7">
    <source>
        <dbReference type="SAM" id="Phobius"/>
    </source>
</evidence>
<feature type="transmembrane region" description="Helical" evidence="7">
    <location>
        <begin position="160"/>
        <end position="179"/>
    </location>
</feature>
<evidence type="ECO:0000256" key="3">
    <source>
        <dbReference type="ARBA" id="ARBA00022475"/>
    </source>
</evidence>
<reference evidence="9" key="1">
    <citation type="submission" date="2018-05" db="EMBL/GenBank/DDBJ databases">
        <authorList>
            <person name="Lanie J.A."/>
            <person name="Ng W.-L."/>
            <person name="Kazmierczak K.M."/>
            <person name="Andrzejewski T.M."/>
            <person name="Davidsen T.M."/>
            <person name="Wayne K.J."/>
            <person name="Tettelin H."/>
            <person name="Glass J.I."/>
            <person name="Rusch D."/>
            <person name="Podicherti R."/>
            <person name="Tsui H.-C.T."/>
            <person name="Winkler M.E."/>
        </authorList>
    </citation>
    <scope>NUCLEOTIDE SEQUENCE</scope>
</reference>
<dbReference type="InterPro" id="IPR000515">
    <property type="entry name" value="MetI-like"/>
</dbReference>
<feature type="transmembrane region" description="Helical" evidence="7">
    <location>
        <begin position="131"/>
        <end position="154"/>
    </location>
</feature>
<evidence type="ECO:0000313" key="9">
    <source>
        <dbReference type="EMBL" id="SUZ68493.1"/>
    </source>
</evidence>
<dbReference type="PANTHER" id="PTHR43386">
    <property type="entry name" value="OLIGOPEPTIDE TRANSPORT SYSTEM PERMEASE PROTEIN APPC"/>
    <property type="match status" value="1"/>
</dbReference>
<keyword evidence="4 7" id="KW-0812">Transmembrane</keyword>
<gene>
    <name evidence="9" type="ORF">METZ01_LOCUS21347</name>
</gene>
<keyword evidence="6 7" id="KW-0472">Membrane</keyword>
<accession>A0A381PSP6</accession>
<dbReference type="Gene3D" id="1.10.3720.10">
    <property type="entry name" value="MetI-like"/>
    <property type="match status" value="1"/>
</dbReference>
<dbReference type="EMBL" id="UINC01001039">
    <property type="protein sequence ID" value="SUZ68493.1"/>
    <property type="molecule type" value="Genomic_DNA"/>
</dbReference>
<feature type="non-terminal residue" evidence="9">
    <location>
        <position position="1"/>
    </location>
</feature>